<feature type="active site" evidence="4">
    <location>
        <position position="174"/>
    </location>
</feature>
<comment type="caution">
    <text evidence="7">The sequence shown here is derived from an EMBL/GenBank/DDBJ whole genome shotgun (WGS) entry which is preliminary data.</text>
</comment>
<feature type="domain" description="6-phosphogluconate dehydrogenase NADP-binding" evidence="5">
    <location>
        <begin position="7"/>
        <end position="165"/>
    </location>
</feature>
<dbReference type="InterPro" id="IPR002204">
    <property type="entry name" value="3-OH-isobutyrate_DH-rel_CS"/>
</dbReference>
<protein>
    <submittedName>
        <fullName evidence="7">2-hydroxy-3-oxopropionate reductase</fullName>
        <ecNumber evidence="7">1.1.1.60</ecNumber>
    </submittedName>
</protein>
<dbReference type="GO" id="GO:0051287">
    <property type="term" value="F:NAD binding"/>
    <property type="evidence" value="ECO:0007669"/>
    <property type="project" value="InterPro"/>
</dbReference>
<evidence type="ECO:0000256" key="3">
    <source>
        <dbReference type="ARBA" id="ARBA00023027"/>
    </source>
</evidence>
<dbReference type="PANTHER" id="PTHR43060:SF15">
    <property type="entry name" value="3-HYDROXYISOBUTYRATE DEHYDROGENASE-LIKE 1, MITOCHONDRIAL-RELATED"/>
    <property type="match status" value="1"/>
</dbReference>
<dbReference type="SUPFAM" id="SSF48179">
    <property type="entry name" value="6-phosphogluconate dehydrogenase C-terminal domain-like"/>
    <property type="match status" value="1"/>
</dbReference>
<evidence type="ECO:0000259" key="5">
    <source>
        <dbReference type="Pfam" id="PF03446"/>
    </source>
</evidence>
<dbReference type="GO" id="GO:0046487">
    <property type="term" value="P:glyoxylate metabolic process"/>
    <property type="evidence" value="ECO:0007669"/>
    <property type="project" value="InterPro"/>
</dbReference>
<dbReference type="AlphaFoldDB" id="A0A454JMG2"/>
<dbReference type="GO" id="GO:0016054">
    <property type="term" value="P:organic acid catabolic process"/>
    <property type="evidence" value="ECO:0007669"/>
    <property type="project" value="UniProtKB-ARBA"/>
</dbReference>
<evidence type="ECO:0000256" key="2">
    <source>
        <dbReference type="ARBA" id="ARBA00023002"/>
    </source>
</evidence>
<evidence type="ECO:0000259" key="6">
    <source>
        <dbReference type="Pfam" id="PF14833"/>
    </source>
</evidence>
<dbReference type="Gene3D" id="3.40.50.720">
    <property type="entry name" value="NAD(P)-binding Rossmann-like Domain"/>
    <property type="match status" value="1"/>
</dbReference>
<dbReference type="EC" id="1.1.1.60" evidence="7"/>
<dbReference type="GO" id="GO:0008679">
    <property type="term" value="F:2-hydroxy-3-oxopropionate reductase activity"/>
    <property type="evidence" value="ECO:0007669"/>
    <property type="project" value="UniProtKB-EC"/>
</dbReference>
<keyword evidence="8" id="KW-1185">Reference proteome</keyword>
<evidence type="ECO:0000256" key="4">
    <source>
        <dbReference type="PIRSR" id="PIRSR000103-1"/>
    </source>
</evidence>
<dbReference type="Pfam" id="PF03446">
    <property type="entry name" value="NAD_binding_2"/>
    <property type="match status" value="1"/>
</dbReference>
<dbReference type="EMBL" id="RFAR01000009">
    <property type="protein sequence ID" value="RMD01195.1"/>
    <property type="molecule type" value="Genomic_DNA"/>
</dbReference>
<keyword evidence="3" id="KW-0520">NAD</keyword>
<dbReference type="Gene3D" id="1.10.1040.10">
    <property type="entry name" value="N-(1-d-carboxylethyl)-l-norvaline Dehydrogenase, domain 2"/>
    <property type="match status" value="1"/>
</dbReference>
<dbReference type="OrthoDB" id="9804542at2"/>
<evidence type="ECO:0000256" key="1">
    <source>
        <dbReference type="ARBA" id="ARBA00009080"/>
    </source>
</evidence>
<dbReference type="InterPro" id="IPR006115">
    <property type="entry name" value="6PGDH_NADP-bd"/>
</dbReference>
<keyword evidence="2 7" id="KW-0560">Oxidoreductase</keyword>
<organism evidence="7 8">
    <name type="scientific">Aquitalea palustris</name>
    <dbReference type="NCBI Taxonomy" id="2480983"/>
    <lineage>
        <taxon>Bacteria</taxon>
        <taxon>Pseudomonadati</taxon>
        <taxon>Pseudomonadota</taxon>
        <taxon>Betaproteobacteria</taxon>
        <taxon>Neisseriales</taxon>
        <taxon>Chromobacteriaceae</taxon>
        <taxon>Aquitalea</taxon>
    </lineage>
</organism>
<accession>A0A454JMG2</accession>
<dbReference type="Pfam" id="PF14833">
    <property type="entry name" value="NAD_binding_11"/>
    <property type="match status" value="1"/>
</dbReference>
<proteinExistence type="inferred from homology"/>
<name>A0A454JMG2_9NEIS</name>
<dbReference type="InterPro" id="IPR006398">
    <property type="entry name" value="Tartro_sem_red"/>
</dbReference>
<dbReference type="PANTHER" id="PTHR43060">
    <property type="entry name" value="3-HYDROXYISOBUTYRATE DEHYDROGENASE-LIKE 1, MITOCHONDRIAL-RELATED"/>
    <property type="match status" value="1"/>
</dbReference>
<comment type="similarity">
    <text evidence="1">Belongs to the HIBADH-related family.</text>
</comment>
<dbReference type="PIRSF" id="PIRSF000103">
    <property type="entry name" value="HIBADH"/>
    <property type="match status" value="1"/>
</dbReference>
<reference evidence="7 8" key="1">
    <citation type="submission" date="2018-10" db="EMBL/GenBank/DDBJ databases">
        <title>Draft genome sequence of Aquitalea MWU14-2217 isolated from a wild cranberry bog in Provincetown, Massachusetts.</title>
        <authorList>
            <person name="Ebadzadsahrai G."/>
            <person name="Soby S."/>
        </authorList>
    </citation>
    <scope>NUCLEOTIDE SEQUENCE [LARGE SCALE GENOMIC DNA]</scope>
    <source>
        <strain evidence="7 8">MWU14-2217</strain>
    </source>
</reference>
<dbReference type="GO" id="GO:0050661">
    <property type="term" value="F:NADP binding"/>
    <property type="evidence" value="ECO:0007669"/>
    <property type="project" value="InterPro"/>
</dbReference>
<dbReference type="InterPro" id="IPR015815">
    <property type="entry name" value="HIBADH-related"/>
</dbReference>
<dbReference type="Proteomes" id="UP000274139">
    <property type="component" value="Unassembled WGS sequence"/>
</dbReference>
<evidence type="ECO:0000313" key="8">
    <source>
        <dbReference type="Proteomes" id="UP000274139"/>
    </source>
</evidence>
<dbReference type="InterPro" id="IPR013328">
    <property type="entry name" value="6PGD_dom2"/>
</dbReference>
<dbReference type="InterPro" id="IPR008927">
    <property type="entry name" value="6-PGluconate_DH-like_C_sf"/>
</dbReference>
<dbReference type="InterPro" id="IPR029154">
    <property type="entry name" value="HIBADH-like_NADP-bd"/>
</dbReference>
<dbReference type="NCBIfam" id="TIGR01505">
    <property type="entry name" value="tartro_sem_red"/>
    <property type="match status" value="1"/>
</dbReference>
<sequence>MKEMAMKIGFIGLGIMGAPMAGHLLQAGHTLFVNSRSGLPSSLAAQPLTLCETARQVAQQAEVIILMLPDTPDVGEVLFGTSGVAEAELAGKVVVDMSSISPLDTKQYAQRIEQLGGHYLDAPVSGGEVGAKAATLSIMVGGPQAVFEQLLPILQLMGKNITRVGENGDGQTAKVANQMIVALTIEAVGEALLFAARAGADPAKVRQALLGGFASSRILEVHGERMVKRAFDPGFRISLHQKDLNLALSSAQKMALALPATALAQQLFTSCVAQGGGAWDHSAMVRALEQLSDFAIPAQ</sequence>
<dbReference type="SUPFAM" id="SSF51735">
    <property type="entry name" value="NAD(P)-binding Rossmann-fold domains"/>
    <property type="match status" value="1"/>
</dbReference>
<evidence type="ECO:0000313" key="7">
    <source>
        <dbReference type="EMBL" id="RMD01195.1"/>
    </source>
</evidence>
<dbReference type="InterPro" id="IPR036291">
    <property type="entry name" value="NAD(P)-bd_dom_sf"/>
</dbReference>
<gene>
    <name evidence="7" type="ORF">EAY64_03350</name>
</gene>
<dbReference type="PROSITE" id="PS00895">
    <property type="entry name" value="3_HYDROXYISOBUT_DH"/>
    <property type="match status" value="1"/>
</dbReference>
<feature type="domain" description="3-hydroxyisobutyrate dehydrogenase-like NAD-binding" evidence="6">
    <location>
        <begin position="168"/>
        <end position="288"/>
    </location>
</feature>